<gene>
    <name evidence="2" type="ORF">LSAA_14031</name>
</gene>
<feature type="compositionally biased region" description="Basic and acidic residues" evidence="1">
    <location>
        <begin position="107"/>
        <end position="119"/>
    </location>
</feature>
<reference evidence="2" key="1">
    <citation type="submission" date="2021-02" db="EMBL/GenBank/DDBJ databases">
        <authorList>
            <person name="Bekaert M."/>
        </authorList>
    </citation>
    <scope>NUCLEOTIDE SEQUENCE</scope>
    <source>
        <strain evidence="2">IoA-00</strain>
    </source>
</reference>
<organism evidence="2 3">
    <name type="scientific">Lepeophtheirus salmonis</name>
    <name type="common">Salmon louse</name>
    <name type="synonym">Caligus salmonis</name>
    <dbReference type="NCBI Taxonomy" id="72036"/>
    <lineage>
        <taxon>Eukaryota</taxon>
        <taxon>Metazoa</taxon>
        <taxon>Ecdysozoa</taxon>
        <taxon>Arthropoda</taxon>
        <taxon>Crustacea</taxon>
        <taxon>Multicrustacea</taxon>
        <taxon>Hexanauplia</taxon>
        <taxon>Copepoda</taxon>
        <taxon>Siphonostomatoida</taxon>
        <taxon>Caligidae</taxon>
        <taxon>Lepeophtheirus</taxon>
    </lineage>
</organism>
<dbReference type="Proteomes" id="UP000675881">
    <property type="component" value="Chromosome 8"/>
</dbReference>
<proteinExistence type="predicted"/>
<accession>A0A7R8HCP5</accession>
<feature type="region of interest" description="Disordered" evidence="1">
    <location>
        <begin position="34"/>
        <end position="119"/>
    </location>
</feature>
<keyword evidence="3" id="KW-1185">Reference proteome</keyword>
<dbReference type="AlphaFoldDB" id="A0A7R8HCP5"/>
<evidence type="ECO:0000256" key="1">
    <source>
        <dbReference type="SAM" id="MobiDB-lite"/>
    </source>
</evidence>
<feature type="compositionally biased region" description="Polar residues" evidence="1">
    <location>
        <begin position="56"/>
        <end position="85"/>
    </location>
</feature>
<evidence type="ECO:0000313" key="3">
    <source>
        <dbReference type="Proteomes" id="UP000675881"/>
    </source>
</evidence>
<protein>
    <submittedName>
        <fullName evidence="2">(salmon louse) hypothetical protein</fullName>
    </submittedName>
</protein>
<dbReference type="EMBL" id="HG994587">
    <property type="protein sequence ID" value="CAF3014329.1"/>
    <property type="molecule type" value="Genomic_DNA"/>
</dbReference>
<evidence type="ECO:0000313" key="2">
    <source>
        <dbReference type="EMBL" id="CAF3014329.1"/>
    </source>
</evidence>
<name>A0A7R8HCP5_LEPSM</name>
<sequence length="119" mass="13705">MTKFYSMYSGELIFDEKELFRDINDVFEIEDLLASDGEEKNPNEVSGDQGFLPKGQPTNTTNPRDGGNYNTSGSTNTDQQQQLSWTEKRRLQQEEEQNFKSLSASMDRIDLEMNPPKDR</sequence>
<dbReference type="OrthoDB" id="1856718at2759"/>